<dbReference type="Proteomes" id="UP000661691">
    <property type="component" value="Unassembled WGS sequence"/>
</dbReference>
<dbReference type="Pfam" id="PF02517">
    <property type="entry name" value="Rce1-like"/>
    <property type="match status" value="1"/>
</dbReference>
<protein>
    <submittedName>
        <fullName evidence="3">CPBP family intramembrane metalloprotease</fullName>
    </submittedName>
</protein>
<dbReference type="InterPro" id="IPR003675">
    <property type="entry name" value="Rce1/LyrA-like_dom"/>
</dbReference>
<feature type="transmembrane region" description="Helical" evidence="1">
    <location>
        <begin position="184"/>
        <end position="205"/>
    </location>
</feature>
<dbReference type="AlphaFoldDB" id="A0A926N6Q5"/>
<feature type="transmembrane region" description="Helical" evidence="1">
    <location>
        <begin position="212"/>
        <end position="235"/>
    </location>
</feature>
<dbReference type="GO" id="GO:0080120">
    <property type="term" value="P:CAAX-box protein maturation"/>
    <property type="evidence" value="ECO:0007669"/>
    <property type="project" value="UniProtKB-ARBA"/>
</dbReference>
<accession>A0A926N6Q5</accession>
<sequence length="273" mass="31604">MFKDSTYRNVTLYALLVIGLTFILFLSGIPFLKMLGQLTPFLVLIPFLLFSKRPHRFRELGLSRVGHYRWYLVSLIIIGLLIISFLLAWVTGFIQLPPASQFPNGMADHSGRFILLLKTFFHPAFFLTPILFSLFEEMGWRGYVQARLQPKLGLNGTVLYTALIWTLFHLPFIFMGGYYTSGHFILNTALFTIAVFILSIFMGYMRAYSQSLWPVIFLHAGINHIRSFLDILFYNKQSSWTYVTGESGLYTLLLWSGLILLIWLKQNNRQQLC</sequence>
<reference evidence="3" key="1">
    <citation type="submission" date="2020-09" db="EMBL/GenBank/DDBJ databases">
        <title>A novel bacterium of genus Hazenella, isolated from South China Sea.</title>
        <authorList>
            <person name="Huang H."/>
            <person name="Mo K."/>
            <person name="Hu Y."/>
        </authorList>
    </citation>
    <scope>NUCLEOTIDE SEQUENCE</scope>
    <source>
        <strain evidence="3">IB182357</strain>
    </source>
</reference>
<dbReference type="GO" id="GO:0008237">
    <property type="term" value="F:metallopeptidase activity"/>
    <property type="evidence" value="ECO:0007669"/>
    <property type="project" value="UniProtKB-KW"/>
</dbReference>
<keyword evidence="1" id="KW-0812">Transmembrane</keyword>
<name>A0A926N6Q5_9BACL</name>
<feature type="transmembrane region" description="Helical" evidence="1">
    <location>
        <begin position="247"/>
        <end position="264"/>
    </location>
</feature>
<feature type="transmembrane region" description="Helical" evidence="1">
    <location>
        <begin position="71"/>
        <end position="94"/>
    </location>
</feature>
<keyword evidence="3" id="KW-0482">Metalloprotease</keyword>
<evidence type="ECO:0000313" key="4">
    <source>
        <dbReference type="Proteomes" id="UP000661691"/>
    </source>
</evidence>
<keyword evidence="1" id="KW-0472">Membrane</keyword>
<comment type="caution">
    <text evidence="3">The sequence shown here is derived from an EMBL/GenBank/DDBJ whole genome shotgun (WGS) entry which is preliminary data.</text>
</comment>
<gene>
    <name evidence="3" type="ORF">IC620_13985</name>
</gene>
<feature type="transmembrane region" description="Helical" evidence="1">
    <location>
        <begin position="12"/>
        <end position="29"/>
    </location>
</feature>
<feature type="transmembrane region" description="Helical" evidence="1">
    <location>
        <begin position="35"/>
        <end position="51"/>
    </location>
</feature>
<dbReference type="EMBL" id="JACXAH010000025">
    <property type="protein sequence ID" value="MBD1373459.1"/>
    <property type="molecule type" value="Genomic_DNA"/>
</dbReference>
<keyword evidence="1" id="KW-1133">Transmembrane helix</keyword>
<evidence type="ECO:0000259" key="2">
    <source>
        <dbReference type="Pfam" id="PF02517"/>
    </source>
</evidence>
<feature type="domain" description="CAAX prenyl protease 2/Lysostaphin resistance protein A-like" evidence="2">
    <location>
        <begin position="123"/>
        <end position="224"/>
    </location>
</feature>
<evidence type="ECO:0000256" key="1">
    <source>
        <dbReference type="SAM" id="Phobius"/>
    </source>
</evidence>
<dbReference type="PANTHER" id="PTHR35797">
    <property type="entry name" value="PROTEASE-RELATED"/>
    <property type="match status" value="1"/>
</dbReference>
<feature type="transmembrane region" description="Helical" evidence="1">
    <location>
        <begin position="114"/>
        <end position="135"/>
    </location>
</feature>
<dbReference type="InterPro" id="IPR042150">
    <property type="entry name" value="MmRce1-like"/>
</dbReference>
<keyword evidence="3" id="KW-0378">Hydrolase</keyword>
<keyword evidence="4" id="KW-1185">Reference proteome</keyword>
<organism evidence="3 4">
    <name type="scientific">Polycladospora coralii</name>
    <dbReference type="NCBI Taxonomy" id="2771432"/>
    <lineage>
        <taxon>Bacteria</taxon>
        <taxon>Bacillati</taxon>
        <taxon>Bacillota</taxon>
        <taxon>Bacilli</taxon>
        <taxon>Bacillales</taxon>
        <taxon>Thermoactinomycetaceae</taxon>
        <taxon>Polycladospora</taxon>
    </lineage>
</organism>
<proteinExistence type="predicted"/>
<keyword evidence="3" id="KW-0645">Protease</keyword>
<dbReference type="GO" id="GO:0004175">
    <property type="term" value="F:endopeptidase activity"/>
    <property type="evidence" value="ECO:0007669"/>
    <property type="project" value="UniProtKB-ARBA"/>
</dbReference>
<dbReference type="RefSeq" id="WP_191142538.1">
    <property type="nucleotide sequence ID" value="NZ_JACXAH010000025.1"/>
</dbReference>
<dbReference type="PANTHER" id="PTHR35797:SF1">
    <property type="entry name" value="PROTEASE"/>
    <property type="match status" value="1"/>
</dbReference>
<evidence type="ECO:0000313" key="3">
    <source>
        <dbReference type="EMBL" id="MBD1373459.1"/>
    </source>
</evidence>
<feature type="transmembrane region" description="Helical" evidence="1">
    <location>
        <begin position="156"/>
        <end position="178"/>
    </location>
</feature>